<feature type="compositionally biased region" description="Pro residues" evidence="28">
    <location>
        <begin position="897"/>
        <end position="914"/>
    </location>
</feature>
<evidence type="ECO:0000256" key="6">
    <source>
        <dbReference type="ARBA" id="ARBA00022572"/>
    </source>
</evidence>
<evidence type="ECO:0000256" key="7">
    <source>
        <dbReference type="ARBA" id="ARBA00022679"/>
    </source>
</evidence>
<dbReference type="Pfam" id="PF07714">
    <property type="entry name" value="PK_Tyr_Ser-Thr"/>
    <property type="match status" value="1"/>
</dbReference>
<dbReference type="Pfam" id="PF13927">
    <property type="entry name" value="Ig_3"/>
    <property type="match status" value="1"/>
</dbReference>
<feature type="binding site" evidence="24">
    <location>
        <position position="745"/>
    </location>
    <ligand>
        <name>ATP</name>
        <dbReference type="ChEBI" id="CHEBI:30616"/>
    </ligand>
</feature>
<evidence type="ECO:0000256" key="8">
    <source>
        <dbReference type="ARBA" id="ARBA00022692"/>
    </source>
</evidence>
<feature type="domain" description="Protein kinase" evidence="30">
    <location>
        <begin position="598"/>
        <end position="872"/>
    </location>
</feature>
<dbReference type="CDD" id="cd00108">
    <property type="entry name" value="KR"/>
    <property type="match status" value="1"/>
</dbReference>
<evidence type="ECO:0000256" key="25">
    <source>
        <dbReference type="PIRSR" id="PIRSR000615-3"/>
    </source>
</evidence>
<dbReference type="SUPFAM" id="SSF56112">
    <property type="entry name" value="Protein kinase-like (PK-like)"/>
    <property type="match status" value="1"/>
</dbReference>
<dbReference type="InterPro" id="IPR018056">
    <property type="entry name" value="Kringle_CS"/>
</dbReference>
<feature type="binding site" evidence="24">
    <location>
        <begin position="605"/>
        <end position="612"/>
    </location>
    <ligand>
        <name>ATP</name>
        <dbReference type="ChEBI" id="CHEBI:30616"/>
    </ligand>
</feature>
<dbReference type="InterPro" id="IPR008266">
    <property type="entry name" value="Tyr_kinase_AS"/>
</dbReference>
<organism evidence="34 35">
    <name type="scientific">Scylla paramamosain</name>
    <name type="common">Mud crab</name>
    <dbReference type="NCBI Taxonomy" id="85552"/>
    <lineage>
        <taxon>Eukaryota</taxon>
        <taxon>Metazoa</taxon>
        <taxon>Ecdysozoa</taxon>
        <taxon>Arthropoda</taxon>
        <taxon>Crustacea</taxon>
        <taxon>Multicrustacea</taxon>
        <taxon>Malacostraca</taxon>
        <taxon>Eumalacostraca</taxon>
        <taxon>Eucarida</taxon>
        <taxon>Decapoda</taxon>
        <taxon>Pleocyemata</taxon>
        <taxon>Brachyura</taxon>
        <taxon>Eubrachyura</taxon>
        <taxon>Portunoidea</taxon>
        <taxon>Portunidae</taxon>
        <taxon>Portuninae</taxon>
        <taxon>Scylla</taxon>
    </lineage>
</organism>
<dbReference type="Gene3D" id="2.60.40.10">
    <property type="entry name" value="Immunoglobulins"/>
    <property type="match status" value="2"/>
</dbReference>
<keyword evidence="3" id="KW-0217">Developmental protein</keyword>
<evidence type="ECO:0000256" key="17">
    <source>
        <dbReference type="ARBA" id="ARBA00023157"/>
    </source>
</evidence>
<evidence type="ECO:0000256" key="28">
    <source>
        <dbReference type="SAM" id="MobiDB-lite"/>
    </source>
</evidence>
<keyword evidence="10 24" id="KW-0547">Nucleotide-binding</keyword>
<dbReference type="CDD" id="cd00096">
    <property type="entry name" value="Ig"/>
    <property type="match status" value="1"/>
</dbReference>
<dbReference type="PROSITE" id="PS00107">
    <property type="entry name" value="PROTEIN_KINASE_ATP"/>
    <property type="match status" value="1"/>
</dbReference>
<keyword evidence="4" id="KW-1003">Cell membrane</keyword>
<comment type="caution">
    <text evidence="34">The sequence shown here is derived from an EMBL/GenBank/DDBJ whole genome shotgun (WGS) entry which is preliminary data.</text>
</comment>
<keyword evidence="19" id="KW-0325">Glycoprotein</keyword>
<reference evidence="34 35" key="1">
    <citation type="submission" date="2023-03" db="EMBL/GenBank/DDBJ databases">
        <title>High-quality genome of Scylla paramamosain provides insights in environmental adaptation.</title>
        <authorList>
            <person name="Zhang L."/>
        </authorList>
    </citation>
    <scope>NUCLEOTIDE SEQUENCE [LARGE SCALE GENOMIC DNA]</scope>
    <source>
        <strain evidence="34">LZ_2023a</strain>
        <tissue evidence="34">Muscle</tissue>
    </source>
</reference>
<dbReference type="Pfam" id="PF01392">
    <property type="entry name" value="Fz"/>
    <property type="match status" value="1"/>
</dbReference>
<dbReference type="PIRSF" id="PIRSF000615">
    <property type="entry name" value="TyrPK_CSF1-R"/>
    <property type="match status" value="1"/>
</dbReference>
<dbReference type="EC" id="2.7.10.1" evidence="2"/>
<dbReference type="SMART" id="SM00408">
    <property type="entry name" value="IGc2"/>
    <property type="match status" value="2"/>
</dbReference>
<dbReference type="FunFam" id="1.10.510.10:FF:000554">
    <property type="entry name" value="Predicted protein"/>
    <property type="match status" value="1"/>
</dbReference>
<evidence type="ECO:0000256" key="16">
    <source>
        <dbReference type="ARBA" id="ARBA00023137"/>
    </source>
</evidence>
<sequence length="914" mass="101987">MGAAKWVGEAMGGCSGVVWSTGGVWGWRQRFLLFLVLVLPQMLLADTGFLESIEIQPDTTEAPSVDPKLVEAPENTMVVVGDPAILRCRAKGTPAPKLVWHAHRTGRVRTDPARGVAVTEEGLKFESVGKEDEDSYRCTARSSAGSQHSAWVELKVLAETRISEYPGAYSINYGTTLLMRCVALGDPLPEIEWFKDGDPVLHGIEFTPFTKYARSVLTVNATATANYTCSAENVVQNRRTTDSRTFTVSVVHPVSPIRRPLGYCAPYNGRVCKKHLRGPGLVWYNITATDQGGWLNEHITRELWSEMIDNFRELCREAAEKLLCHFAFPKCQLNDGYQVGLPLCREDCIAVRSLFCVNEWLLIEQNKQENRVLKSRNHFRLPNCDALESYGNGSRKSVCSHIGLTSIDHSQVTYDCRKGRGRWYFGTANVTSNGIPCQRWDSQEPHSHHRPPSVFPEIQNAENYCRNAGGEEPYPWCYTTNPLIRWQHCSIPLCGEGGSTPGGVFLHDEIQAKMLPSPWLILIAGGAGLGGLLLLALSALLIYKLVHARQGYSSPNSQTGNPDADIDITKLPRNSAYHQTCAQLNPKLEKLQYDRNSIIYIRDLGQGAFGRVFQGKAPALVPGEELTMVAVKVLKEEASEDMLGDFEREACILAEFDHPNIVRLLGVCAVGRPMCLLFEYMGRGDLNEFLRTCSPTNYIVRSTNGDAFSDTKLTYKDMLWIGTQIAAGMVYLSNRKFVHRDLATRNCLIGEDMTVKIADFGLSQKIYIADYYRGDDSDAIPIRWMPLESILYNKYTVESDVWAYGVCLWEIFSFALQPYYGMTHEQVVCFLKEGGILSIPDHCPPEAYAVLTWCWQRRPHDRPSFPALHKALIDLAAERPVMVPEPPPSSAMSGSIPPTPRPGSCVPDPPQQHV</sequence>
<dbReference type="GO" id="GO:0005524">
    <property type="term" value="F:ATP binding"/>
    <property type="evidence" value="ECO:0007669"/>
    <property type="project" value="UniProtKB-UniRule"/>
</dbReference>
<dbReference type="InterPro" id="IPR020067">
    <property type="entry name" value="Frizzled_dom"/>
</dbReference>
<evidence type="ECO:0000256" key="15">
    <source>
        <dbReference type="ARBA" id="ARBA00023136"/>
    </source>
</evidence>
<dbReference type="FunFam" id="3.30.200.20:FF:000159">
    <property type="entry name" value="muscle, skeletal receptor tyrosine-protein kinase"/>
    <property type="match status" value="1"/>
</dbReference>
<dbReference type="InterPro" id="IPR036179">
    <property type="entry name" value="Ig-like_dom_sf"/>
</dbReference>
<dbReference type="InterPro" id="IPR001245">
    <property type="entry name" value="Ser-Thr/Tyr_kinase_cat_dom"/>
</dbReference>
<evidence type="ECO:0000256" key="12">
    <source>
        <dbReference type="ARBA" id="ARBA00022840"/>
    </source>
</evidence>
<dbReference type="InterPro" id="IPR036790">
    <property type="entry name" value="Frizzled_dom_sf"/>
</dbReference>
<evidence type="ECO:0000256" key="21">
    <source>
        <dbReference type="ARBA" id="ARBA00034103"/>
    </source>
</evidence>
<dbReference type="FunFam" id="1.10.2000.10:FF:000009">
    <property type="entry name" value="Muscle, skeletal, receptor tyrosine kinase"/>
    <property type="match status" value="1"/>
</dbReference>
<evidence type="ECO:0000256" key="26">
    <source>
        <dbReference type="PROSITE-ProRule" id="PRU00121"/>
    </source>
</evidence>
<evidence type="ECO:0000256" key="23">
    <source>
        <dbReference type="PIRSR" id="PIRSR000615-1"/>
    </source>
</evidence>
<keyword evidence="35" id="KW-1185">Reference proteome</keyword>
<dbReference type="GO" id="GO:0046872">
    <property type="term" value="F:metal ion binding"/>
    <property type="evidence" value="ECO:0007669"/>
    <property type="project" value="UniProtKB-KW"/>
</dbReference>
<dbReference type="PROSITE" id="PS00109">
    <property type="entry name" value="PROTEIN_KINASE_TYR"/>
    <property type="match status" value="1"/>
</dbReference>
<keyword evidence="8 29" id="KW-0812">Transmembrane</keyword>
<dbReference type="Pfam" id="PF07679">
    <property type="entry name" value="I-set"/>
    <property type="match status" value="1"/>
</dbReference>
<comment type="subcellular location">
    <subcellularLocation>
        <location evidence="1">Cell membrane</location>
        <topology evidence="1">Single-pass type I membrane protein</topology>
    </subcellularLocation>
    <subcellularLocation>
        <location evidence="21">Synapse</location>
    </subcellularLocation>
</comment>
<gene>
    <name evidence="34" type="ORF">O3P69_010873</name>
</gene>
<dbReference type="InterPro" id="IPR000719">
    <property type="entry name" value="Prot_kinase_dom"/>
</dbReference>
<evidence type="ECO:0000256" key="13">
    <source>
        <dbReference type="ARBA" id="ARBA00022989"/>
    </source>
</evidence>
<dbReference type="InterPro" id="IPR007110">
    <property type="entry name" value="Ig-like_dom"/>
</dbReference>
<protein>
    <recommendedName>
        <fullName evidence="2">receptor protein-tyrosine kinase</fullName>
        <ecNumber evidence="2">2.7.10.1</ecNumber>
    </recommendedName>
</protein>
<dbReference type="InterPro" id="IPR020635">
    <property type="entry name" value="Tyr_kinase_cat_dom"/>
</dbReference>
<dbReference type="GO" id="GO:0045202">
    <property type="term" value="C:synapse"/>
    <property type="evidence" value="ECO:0007669"/>
    <property type="project" value="UniProtKB-SubCell"/>
</dbReference>
<dbReference type="PRINTS" id="PR00109">
    <property type="entry name" value="TYRKINASE"/>
</dbReference>
<dbReference type="InterPro" id="IPR050122">
    <property type="entry name" value="RTK"/>
</dbReference>
<evidence type="ECO:0000313" key="35">
    <source>
        <dbReference type="Proteomes" id="UP001487740"/>
    </source>
</evidence>
<keyword evidence="11" id="KW-0418">Kinase</keyword>
<dbReference type="GO" id="GO:0005886">
    <property type="term" value="C:plasma membrane"/>
    <property type="evidence" value="ECO:0007669"/>
    <property type="project" value="UniProtKB-SubCell"/>
</dbReference>
<feature type="domain" description="Kringle" evidence="32">
    <location>
        <begin position="415"/>
        <end position="494"/>
    </location>
</feature>
<dbReference type="PROSITE" id="PS50011">
    <property type="entry name" value="PROTEIN_KINASE_DOM"/>
    <property type="match status" value="1"/>
</dbReference>
<dbReference type="AlphaFoldDB" id="A0AAW0TG87"/>
<dbReference type="PANTHER" id="PTHR24416">
    <property type="entry name" value="TYROSINE-PROTEIN KINASE RECEPTOR"/>
    <property type="match status" value="1"/>
</dbReference>
<feature type="domain" description="Ig-like" evidence="33">
    <location>
        <begin position="160"/>
        <end position="247"/>
    </location>
</feature>
<evidence type="ECO:0000256" key="14">
    <source>
        <dbReference type="ARBA" id="ARBA00023018"/>
    </source>
</evidence>
<dbReference type="EMBL" id="JARAKH010000031">
    <property type="protein sequence ID" value="KAK8386532.1"/>
    <property type="molecule type" value="Genomic_DNA"/>
</dbReference>
<dbReference type="InterPro" id="IPR013806">
    <property type="entry name" value="Kringle-like"/>
</dbReference>
<comment type="caution">
    <text evidence="26">Lacks conserved residue(s) required for the propagation of feature annotation.</text>
</comment>
<evidence type="ECO:0000256" key="4">
    <source>
        <dbReference type="ARBA" id="ARBA00022475"/>
    </source>
</evidence>
<feature type="transmembrane region" description="Helical" evidence="29">
    <location>
        <begin position="519"/>
        <end position="543"/>
    </location>
</feature>
<keyword evidence="20" id="KW-0393">Immunoglobulin domain</keyword>
<feature type="region of interest" description="Disordered" evidence="28">
    <location>
        <begin position="884"/>
        <end position="914"/>
    </location>
</feature>
<dbReference type="PROSITE" id="PS00021">
    <property type="entry name" value="KRINGLE_1"/>
    <property type="match status" value="1"/>
</dbReference>
<keyword evidence="9" id="KW-0732">Signal</keyword>
<accession>A0AAW0TG87</accession>
<dbReference type="InterPro" id="IPR003598">
    <property type="entry name" value="Ig_sub2"/>
</dbReference>
<dbReference type="PROSITE" id="PS50070">
    <property type="entry name" value="KRINGLE_2"/>
    <property type="match status" value="1"/>
</dbReference>
<proteinExistence type="predicted"/>
<dbReference type="SMART" id="SM00409">
    <property type="entry name" value="IG"/>
    <property type="match status" value="2"/>
</dbReference>
<evidence type="ECO:0000256" key="27">
    <source>
        <dbReference type="PROSITE-ProRule" id="PRU10141"/>
    </source>
</evidence>
<dbReference type="GO" id="GO:0017147">
    <property type="term" value="F:Wnt-protein binding"/>
    <property type="evidence" value="ECO:0007669"/>
    <property type="project" value="TreeGrafter"/>
</dbReference>
<dbReference type="Gene3D" id="1.10.2000.10">
    <property type="entry name" value="Frizzled cysteine-rich domain"/>
    <property type="match status" value="1"/>
</dbReference>
<dbReference type="PANTHER" id="PTHR24416:SF317">
    <property type="entry name" value="MUSCLE, SKELETAL RECEPTOR TYROSINE-PROTEIN KINASE"/>
    <property type="match status" value="1"/>
</dbReference>
<feature type="domain" description="Ig-like" evidence="33">
    <location>
        <begin position="67"/>
        <end position="153"/>
    </location>
</feature>
<keyword evidence="13 29" id="KW-1133">Transmembrane helix</keyword>
<dbReference type="Proteomes" id="UP001487740">
    <property type="component" value="Unassembled WGS sequence"/>
</dbReference>
<evidence type="ECO:0000256" key="18">
    <source>
        <dbReference type="ARBA" id="ARBA00023170"/>
    </source>
</evidence>
<evidence type="ECO:0000259" key="33">
    <source>
        <dbReference type="PROSITE" id="PS50835"/>
    </source>
</evidence>
<keyword evidence="15 29" id="KW-0472">Membrane</keyword>
<evidence type="ECO:0000256" key="11">
    <source>
        <dbReference type="ARBA" id="ARBA00022777"/>
    </source>
</evidence>
<dbReference type="GO" id="GO:0007169">
    <property type="term" value="P:cell surface receptor protein tyrosine kinase signaling pathway"/>
    <property type="evidence" value="ECO:0007669"/>
    <property type="project" value="TreeGrafter"/>
</dbReference>
<feature type="binding site" evidence="24 27">
    <location>
        <position position="632"/>
    </location>
    <ligand>
        <name>ATP</name>
        <dbReference type="ChEBI" id="CHEBI:30616"/>
    </ligand>
</feature>
<dbReference type="GO" id="GO:0004714">
    <property type="term" value="F:transmembrane receptor protein tyrosine kinase activity"/>
    <property type="evidence" value="ECO:0007669"/>
    <property type="project" value="UniProtKB-EC"/>
</dbReference>
<dbReference type="Gene3D" id="3.30.200.20">
    <property type="entry name" value="Phosphorylase Kinase, domain 1"/>
    <property type="match status" value="1"/>
</dbReference>
<keyword evidence="14" id="KW-0770">Synapse</keyword>
<dbReference type="Gene3D" id="1.10.510.10">
    <property type="entry name" value="Transferase(Phosphotransferase) domain 1"/>
    <property type="match status" value="1"/>
</dbReference>
<dbReference type="SMART" id="SM00130">
    <property type="entry name" value="KR"/>
    <property type="match status" value="1"/>
</dbReference>
<dbReference type="InterPro" id="IPR003599">
    <property type="entry name" value="Ig_sub"/>
</dbReference>
<evidence type="ECO:0000259" key="30">
    <source>
        <dbReference type="PROSITE" id="PS50011"/>
    </source>
</evidence>
<dbReference type="InterPro" id="IPR017441">
    <property type="entry name" value="Protein_kinase_ATP_BS"/>
</dbReference>
<evidence type="ECO:0000313" key="34">
    <source>
        <dbReference type="EMBL" id="KAK8386532.1"/>
    </source>
</evidence>
<feature type="domain" description="FZ" evidence="31">
    <location>
        <begin position="259"/>
        <end position="402"/>
    </location>
</feature>
<evidence type="ECO:0000256" key="9">
    <source>
        <dbReference type="ARBA" id="ARBA00022729"/>
    </source>
</evidence>
<evidence type="ECO:0000256" key="10">
    <source>
        <dbReference type="ARBA" id="ARBA00022741"/>
    </source>
</evidence>
<feature type="binding site" evidence="25">
    <location>
        <position position="746"/>
    </location>
    <ligand>
        <name>Mg(2+)</name>
        <dbReference type="ChEBI" id="CHEBI:18420"/>
    </ligand>
</feature>
<evidence type="ECO:0000256" key="29">
    <source>
        <dbReference type="SAM" id="Phobius"/>
    </source>
</evidence>
<evidence type="ECO:0000259" key="32">
    <source>
        <dbReference type="PROSITE" id="PS50070"/>
    </source>
</evidence>
<dbReference type="InterPro" id="IPR011009">
    <property type="entry name" value="Kinase-like_dom_sf"/>
</dbReference>
<keyword evidence="5" id="KW-0597">Phosphoprotein</keyword>
<dbReference type="InterPro" id="IPR013098">
    <property type="entry name" value="Ig_I-set"/>
</dbReference>
<keyword evidence="25" id="KW-0479">Metal-binding</keyword>
<dbReference type="InterPro" id="IPR013783">
    <property type="entry name" value="Ig-like_fold"/>
</dbReference>
<evidence type="ECO:0000256" key="20">
    <source>
        <dbReference type="ARBA" id="ARBA00023319"/>
    </source>
</evidence>
<dbReference type="PRINTS" id="PR00018">
    <property type="entry name" value="KRINGLE"/>
</dbReference>
<evidence type="ECO:0000259" key="31">
    <source>
        <dbReference type="PROSITE" id="PS50038"/>
    </source>
</evidence>
<dbReference type="Gene3D" id="2.40.20.10">
    <property type="entry name" value="Plasminogen Kringle 4"/>
    <property type="match status" value="1"/>
</dbReference>
<dbReference type="SUPFAM" id="SSF57440">
    <property type="entry name" value="Kringle-like"/>
    <property type="match status" value="1"/>
</dbReference>
<keyword evidence="17" id="KW-1015">Disulfide bond</keyword>
<evidence type="ECO:0000256" key="5">
    <source>
        <dbReference type="ARBA" id="ARBA00022553"/>
    </source>
</evidence>
<name>A0AAW0TG87_SCYPA</name>
<evidence type="ECO:0000256" key="19">
    <source>
        <dbReference type="ARBA" id="ARBA00023180"/>
    </source>
</evidence>
<keyword evidence="7" id="KW-0808">Transferase</keyword>
<dbReference type="InterPro" id="IPR038178">
    <property type="entry name" value="Kringle_sf"/>
</dbReference>
<evidence type="ECO:0000256" key="24">
    <source>
        <dbReference type="PIRSR" id="PIRSR000615-2"/>
    </source>
</evidence>
<dbReference type="SMART" id="SM00219">
    <property type="entry name" value="TyrKc"/>
    <property type="match status" value="1"/>
</dbReference>
<dbReference type="PROSITE" id="PS50038">
    <property type="entry name" value="FZ"/>
    <property type="match status" value="1"/>
</dbReference>
<dbReference type="GO" id="GO:0043235">
    <property type="term" value="C:receptor complex"/>
    <property type="evidence" value="ECO:0007669"/>
    <property type="project" value="TreeGrafter"/>
</dbReference>
<evidence type="ECO:0000256" key="22">
    <source>
        <dbReference type="ARBA" id="ARBA00051243"/>
    </source>
</evidence>
<evidence type="ECO:0000256" key="2">
    <source>
        <dbReference type="ARBA" id="ARBA00011902"/>
    </source>
</evidence>
<evidence type="ECO:0000256" key="3">
    <source>
        <dbReference type="ARBA" id="ARBA00022473"/>
    </source>
</evidence>
<keyword evidence="25" id="KW-0460">Magnesium</keyword>
<evidence type="ECO:0000256" key="1">
    <source>
        <dbReference type="ARBA" id="ARBA00004251"/>
    </source>
</evidence>
<dbReference type="PROSITE" id="PS50835">
    <property type="entry name" value="IG_LIKE"/>
    <property type="match status" value="2"/>
</dbReference>
<keyword evidence="6 26" id="KW-0420">Kringle</keyword>
<dbReference type="SUPFAM" id="SSF48726">
    <property type="entry name" value="Immunoglobulin"/>
    <property type="match status" value="2"/>
</dbReference>
<feature type="active site" description="Proton acceptor" evidence="23">
    <location>
        <position position="741"/>
    </location>
</feature>
<dbReference type="Pfam" id="PF00051">
    <property type="entry name" value="Kringle"/>
    <property type="match status" value="1"/>
</dbReference>
<keyword evidence="16" id="KW-0829">Tyrosine-protein kinase</keyword>
<keyword evidence="12 24" id="KW-0067">ATP-binding</keyword>
<keyword evidence="18" id="KW-0675">Receptor</keyword>
<feature type="binding site" evidence="25">
    <location>
        <position position="759"/>
    </location>
    <ligand>
        <name>Mg(2+)</name>
        <dbReference type="ChEBI" id="CHEBI:18420"/>
    </ligand>
</feature>
<comment type="catalytic activity">
    <reaction evidence="22">
        <text>L-tyrosyl-[protein] + ATP = O-phospho-L-tyrosyl-[protein] + ADP + H(+)</text>
        <dbReference type="Rhea" id="RHEA:10596"/>
        <dbReference type="Rhea" id="RHEA-COMP:10136"/>
        <dbReference type="Rhea" id="RHEA-COMP:20101"/>
        <dbReference type="ChEBI" id="CHEBI:15378"/>
        <dbReference type="ChEBI" id="CHEBI:30616"/>
        <dbReference type="ChEBI" id="CHEBI:46858"/>
        <dbReference type="ChEBI" id="CHEBI:61978"/>
        <dbReference type="ChEBI" id="CHEBI:456216"/>
        <dbReference type="EC" id="2.7.10.1"/>
    </reaction>
</comment>
<dbReference type="InterPro" id="IPR000001">
    <property type="entry name" value="Kringle"/>
</dbReference>
<feature type="binding site" evidence="24">
    <location>
        <begin position="679"/>
        <end position="685"/>
    </location>
    <ligand>
        <name>ATP</name>
        <dbReference type="ChEBI" id="CHEBI:30616"/>
    </ligand>
</feature>